<evidence type="ECO:0000313" key="5">
    <source>
        <dbReference type="Proteomes" id="UP000564644"/>
    </source>
</evidence>
<sequence length="264" mass="29333">MPITVQQAITRLIEPVGLLSDTVDTLKSGRGDDEVKGIAVVFTATYSAIRQAAEAGANLIITHEPTYYNHRDEGDWLSGDPVYERKQALIEETRMSIFRLHDYIHWYKPDGIVAGMLKKLEWEAYSDPDDLKLLTLPADQTGTVRSIAAELKAKLGIDSVQVAGDPDLTVRRFGLLVGALGGQVQMRYMRDNDLDLLIAGETNEWETNEYVRDASDMGLNKALIIAGHQKSEEAGMETAAELLRLAFPELPVFLIEHPTALQRI</sequence>
<dbReference type="InterPro" id="IPR002678">
    <property type="entry name" value="DUF34/NIF3"/>
</dbReference>
<dbReference type="Pfam" id="PF01784">
    <property type="entry name" value="DUF34_NIF3"/>
    <property type="match status" value="1"/>
</dbReference>
<accession>A0A7X0ST68</accession>
<organism evidence="4 5">
    <name type="scientific">Cohnella zeiphila</name>
    <dbReference type="NCBI Taxonomy" id="2761120"/>
    <lineage>
        <taxon>Bacteria</taxon>
        <taxon>Bacillati</taxon>
        <taxon>Bacillota</taxon>
        <taxon>Bacilli</taxon>
        <taxon>Bacillales</taxon>
        <taxon>Paenibacillaceae</taxon>
        <taxon>Cohnella</taxon>
    </lineage>
</organism>
<dbReference type="RefSeq" id="WP_185132344.1">
    <property type="nucleotide sequence ID" value="NZ_JACJVO010000035.1"/>
</dbReference>
<dbReference type="Proteomes" id="UP000564644">
    <property type="component" value="Unassembled WGS sequence"/>
</dbReference>
<dbReference type="AlphaFoldDB" id="A0A7X0ST68"/>
<dbReference type="InterPro" id="IPR036069">
    <property type="entry name" value="DUF34/NIF3_sf"/>
</dbReference>
<dbReference type="Gene3D" id="3.40.1390.30">
    <property type="entry name" value="NIF3 (NGG1p interacting factor 3)-like"/>
    <property type="match status" value="2"/>
</dbReference>
<evidence type="ECO:0000256" key="1">
    <source>
        <dbReference type="ARBA" id="ARBA00006964"/>
    </source>
</evidence>
<keyword evidence="5" id="KW-1185">Reference proteome</keyword>
<keyword evidence="3" id="KW-0479">Metal-binding</keyword>
<dbReference type="GO" id="GO:0046872">
    <property type="term" value="F:metal ion binding"/>
    <property type="evidence" value="ECO:0007669"/>
    <property type="project" value="UniProtKB-KW"/>
</dbReference>
<dbReference type="SUPFAM" id="SSF102705">
    <property type="entry name" value="NIF3 (NGG1p interacting factor 3)-like"/>
    <property type="match status" value="1"/>
</dbReference>
<gene>
    <name evidence="4" type="ORF">H7C18_27525</name>
</gene>
<protein>
    <recommendedName>
        <fullName evidence="2">GTP cyclohydrolase 1 type 2 homolog</fullName>
    </recommendedName>
</protein>
<evidence type="ECO:0000256" key="3">
    <source>
        <dbReference type="PIRSR" id="PIRSR602678-1"/>
    </source>
</evidence>
<evidence type="ECO:0000256" key="2">
    <source>
        <dbReference type="ARBA" id="ARBA00022112"/>
    </source>
</evidence>
<comment type="caution">
    <text evidence="4">The sequence shown here is derived from an EMBL/GenBank/DDBJ whole genome shotgun (WGS) entry which is preliminary data.</text>
</comment>
<feature type="binding site" evidence="3">
    <location>
        <position position="232"/>
    </location>
    <ligand>
        <name>a divalent metal cation</name>
        <dbReference type="ChEBI" id="CHEBI:60240"/>
        <label>1</label>
    </ligand>
</feature>
<name>A0A7X0ST68_9BACL</name>
<feature type="binding site" evidence="3">
    <location>
        <position position="63"/>
    </location>
    <ligand>
        <name>a divalent metal cation</name>
        <dbReference type="ChEBI" id="CHEBI:60240"/>
        <label>1</label>
    </ligand>
</feature>
<feature type="binding site" evidence="3">
    <location>
        <position position="228"/>
    </location>
    <ligand>
        <name>a divalent metal cation</name>
        <dbReference type="ChEBI" id="CHEBI:60240"/>
        <label>1</label>
    </ligand>
</feature>
<evidence type="ECO:0000313" key="4">
    <source>
        <dbReference type="EMBL" id="MBB6734684.1"/>
    </source>
</evidence>
<comment type="similarity">
    <text evidence="1">Belongs to the GTP cyclohydrolase I type 2/NIF3 family.</text>
</comment>
<proteinExistence type="inferred from homology"/>
<dbReference type="EMBL" id="JACJVO010000035">
    <property type="protein sequence ID" value="MBB6734684.1"/>
    <property type="molecule type" value="Genomic_DNA"/>
</dbReference>
<reference evidence="4 5" key="1">
    <citation type="submission" date="2020-08" db="EMBL/GenBank/DDBJ databases">
        <title>Cohnella phylogeny.</title>
        <authorList>
            <person name="Dunlap C."/>
        </authorList>
    </citation>
    <scope>NUCLEOTIDE SEQUENCE [LARGE SCALE GENOMIC DNA]</scope>
    <source>
        <strain evidence="4 5">CBP 2801</strain>
    </source>
</reference>